<evidence type="ECO:0000256" key="6">
    <source>
        <dbReference type="ARBA" id="ARBA00023136"/>
    </source>
</evidence>
<dbReference type="Gene3D" id="2.40.170.20">
    <property type="entry name" value="TonB-dependent receptor, beta-barrel domain"/>
    <property type="match status" value="1"/>
</dbReference>
<evidence type="ECO:0000256" key="1">
    <source>
        <dbReference type="ARBA" id="ARBA00004571"/>
    </source>
</evidence>
<evidence type="ECO:0000259" key="10">
    <source>
        <dbReference type="Pfam" id="PF00593"/>
    </source>
</evidence>
<proteinExistence type="inferred from homology"/>
<gene>
    <name evidence="12" type="ORF">BECKFW1821A_GA0114235_11058</name>
</gene>
<dbReference type="PROSITE" id="PS52016">
    <property type="entry name" value="TONB_DEPENDENT_REC_3"/>
    <property type="match status" value="1"/>
</dbReference>
<reference evidence="12" key="1">
    <citation type="submission" date="2019-02" db="EMBL/GenBank/DDBJ databases">
        <authorList>
            <person name="Gruber-Vodicka R. H."/>
            <person name="Seah K. B. B."/>
        </authorList>
    </citation>
    <scope>NUCLEOTIDE SEQUENCE</scope>
    <source>
        <strain evidence="12">BECK_BZ15</strain>
    </source>
</reference>
<feature type="domain" description="TonB-dependent receptor-like beta-barrel" evidence="10">
    <location>
        <begin position="204"/>
        <end position="658"/>
    </location>
</feature>
<dbReference type="Pfam" id="PF00593">
    <property type="entry name" value="TonB_dep_Rec_b-barrel"/>
    <property type="match status" value="1"/>
</dbReference>
<evidence type="ECO:0000256" key="4">
    <source>
        <dbReference type="ARBA" id="ARBA00022692"/>
    </source>
</evidence>
<feature type="domain" description="TonB-dependent receptor plug" evidence="11">
    <location>
        <begin position="57"/>
        <end position="147"/>
    </location>
</feature>
<dbReference type="CDD" id="cd01347">
    <property type="entry name" value="ligand_gated_channel"/>
    <property type="match status" value="1"/>
</dbReference>
<organism evidence="12">
    <name type="scientific">Candidatus Kentrum sp. FW</name>
    <dbReference type="NCBI Taxonomy" id="2126338"/>
    <lineage>
        <taxon>Bacteria</taxon>
        <taxon>Pseudomonadati</taxon>
        <taxon>Pseudomonadota</taxon>
        <taxon>Gammaproteobacteria</taxon>
        <taxon>Candidatus Kentrum</taxon>
    </lineage>
</organism>
<keyword evidence="2 8" id="KW-0813">Transport</keyword>
<dbReference type="AlphaFoldDB" id="A0A450T2T2"/>
<dbReference type="PANTHER" id="PTHR30069:SF49">
    <property type="entry name" value="OUTER MEMBRANE PROTEIN C"/>
    <property type="match status" value="1"/>
</dbReference>
<evidence type="ECO:0000256" key="9">
    <source>
        <dbReference type="RuleBase" id="RU003357"/>
    </source>
</evidence>
<dbReference type="PANTHER" id="PTHR30069">
    <property type="entry name" value="TONB-DEPENDENT OUTER MEMBRANE RECEPTOR"/>
    <property type="match status" value="1"/>
</dbReference>
<keyword evidence="7 8" id="KW-0998">Cell outer membrane</keyword>
<dbReference type="EMBL" id="CAADEW010000105">
    <property type="protein sequence ID" value="VFJ60668.1"/>
    <property type="molecule type" value="Genomic_DNA"/>
</dbReference>
<accession>A0A450T2T2</accession>
<keyword evidence="3 8" id="KW-1134">Transmembrane beta strand</keyword>
<dbReference type="GO" id="GO:0009279">
    <property type="term" value="C:cell outer membrane"/>
    <property type="evidence" value="ECO:0007669"/>
    <property type="project" value="UniProtKB-SubCell"/>
</dbReference>
<dbReference type="InterPro" id="IPR010100">
    <property type="entry name" value="TonB-dep_Cu_rcpt"/>
</dbReference>
<protein>
    <submittedName>
        <fullName evidence="12">Iron complex outermembrane recepter protein</fullName>
    </submittedName>
</protein>
<dbReference type="GO" id="GO:0015344">
    <property type="term" value="F:siderophore uptake transmembrane transporter activity"/>
    <property type="evidence" value="ECO:0007669"/>
    <property type="project" value="TreeGrafter"/>
</dbReference>
<dbReference type="SUPFAM" id="SSF56935">
    <property type="entry name" value="Porins"/>
    <property type="match status" value="1"/>
</dbReference>
<keyword evidence="6 8" id="KW-0472">Membrane</keyword>
<evidence type="ECO:0000256" key="2">
    <source>
        <dbReference type="ARBA" id="ARBA00022448"/>
    </source>
</evidence>
<dbReference type="Gene3D" id="2.170.130.10">
    <property type="entry name" value="TonB-dependent receptor, plug domain"/>
    <property type="match status" value="1"/>
</dbReference>
<dbReference type="NCBIfam" id="TIGR01778">
    <property type="entry name" value="TonB-copper"/>
    <property type="match status" value="1"/>
</dbReference>
<evidence type="ECO:0000313" key="12">
    <source>
        <dbReference type="EMBL" id="VFJ60668.1"/>
    </source>
</evidence>
<sequence>MPDLFKKDLLRLIPLIPLCLSTQVRGETAPDMEQLPAVYVSGAITINPNIAEPSDRRQAPSADGGDFLRQLNGVSLGRFGGRGLEPIIRGQSQTRLNVLLDGAYIHGGCPNRMDPPTSWAAIETYESVRVLKGVQSLIHGGGGSGGTVLFERDTRSLAEDWGIHGRLSAVGSDNGARYDILGDVVASKESGYIRTFAQIKDAGNYEDGKGREIRSAYDHQQAGLVLGWTPTRSRLLEFTYERNDFSDALYPGAGMDSPEEEGDIYRLRYEDELELGDIKVNAYLGDVDHVMNNFDLRTPPNYTAGPKAGQPMLRETPTTSRTMGFRAMLSTGFHGTDLEYGLDLQSNERNAVLDNRESGTRALSFLWPDAAIRQYGIFAEATTSLSENGRIKYGLRVDYVKRAARKADHKPAMASPDTAYHTYYGIRADAAGNETNIGGLLRYTHELTPEITAFAGLSRSVRTADATELFMNKWNNADPTQRWVGNPGLAPEKHYQIDIGFARRSRRYEISASFFHDEVSDYILRDTARGQSGILLSDNADIYRNVDARLNGVELDGWLALGGRMELTGSLAHVRATNTSDGDRPIAQTPPVNGRFGIDYDADHWRLGTQLRFALEQDRIDAWSSQEVGRTGGWAVFDIRGTYRVHDAFHLFAGIDNLLNKTYAEHTSRANLLDPAAIKVNEPGRVFWVKARAEF</sequence>
<dbReference type="InterPro" id="IPR036942">
    <property type="entry name" value="Beta-barrel_TonB_sf"/>
</dbReference>
<dbReference type="InterPro" id="IPR000531">
    <property type="entry name" value="Beta-barrel_TonB"/>
</dbReference>
<name>A0A450T2T2_9GAMM</name>
<evidence type="ECO:0000256" key="5">
    <source>
        <dbReference type="ARBA" id="ARBA00023077"/>
    </source>
</evidence>
<keyword evidence="5 9" id="KW-0798">TonB box</keyword>
<evidence type="ECO:0000256" key="3">
    <source>
        <dbReference type="ARBA" id="ARBA00022452"/>
    </source>
</evidence>
<dbReference type="InterPro" id="IPR037066">
    <property type="entry name" value="Plug_dom_sf"/>
</dbReference>
<comment type="similarity">
    <text evidence="8 9">Belongs to the TonB-dependent receptor family.</text>
</comment>
<evidence type="ECO:0000259" key="11">
    <source>
        <dbReference type="Pfam" id="PF07715"/>
    </source>
</evidence>
<dbReference type="Pfam" id="PF07715">
    <property type="entry name" value="Plug"/>
    <property type="match status" value="1"/>
</dbReference>
<evidence type="ECO:0000256" key="7">
    <source>
        <dbReference type="ARBA" id="ARBA00023237"/>
    </source>
</evidence>
<dbReference type="GO" id="GO:0044718">
    <property type="term" value="P:siderophore transmembrane transport"/>
    <property type="evidence" value="ECO:0007669"/>
    <property type="project" value="TreeGrafter"/>
</dbReference>
<dbReference type="InterPro" id="IPR039426">
    <property type="entry name" value="TonB-dep_rcpt-like"/>
</dbReference>
<dbReference type="InterPro" id="IPR012910">
    <property type="entry name" value="Plug_dom"/>
</dbReference>
<keyword evidence="4 8" id="KW-0812">Transmembrane</keyword>
<evidence type="ECO:0000256" key="8">
    <source>
        <dbReference type="PROSITE-ProRule" id="PRU01360"/>
    </source>
</evidence>
<comment type="subcellular location">
    <subcellularLocation>
        <location evidence="1 8">Cell outer membrane</location>
        <topology evidence="1 8">Multi-pass membrane protein</topology>
    </subcellularLocation>
</comment>